<proteinExistence type="predicted"/>
<evidence type="ECO:0000256" key="3">
    <source>
        <dbReference type="ARBA" id="ARBA00023204"/>
    </source>
</evidence>
<evidence type="ECO:0000259" key="7">
    <source>
        <dbReference type="Pfam" id="PF21796"/>
    </source>
</evidence>
<evidence type="ECO:0000256" key="2">
    <source>
        <dbReference type="ARBA" id="ARBA00022763"/>
    </source>
</evidence>
<accession>A0ABY0GTX2</accession>
<feature type="domain" description="Chromatin assembly factor 1 subunit Cac1-like C-terminal" evidence="7">
    <location>
        <begin position="614"/>
        <end position="674"/>
    </location>
</feature>
<keyword evidence="2" id="KW-0227">DNA damage</keyword>
<reference evidence="8 9" key="1">
    <citation type="submission" date="2018-06" db="EMBL/GenBank/DDBJ databases">
        <title>Complete Genomes of Monosporascus.</title>
        <authorList>
            <person name="Robinson A.J."/>
            <person name="Natvig D.O."/>
        </authorList>
    </citation>
    <scope>NUCLEOTIDE SEQUENCE [LARGE SCALE GENOMIC DNA]</scope>
    <source>
        <strain evidence="8 9">CBS 609.92</strain>
    </source>
</reference>
<dbReference type="PANTHER" id="PTHR15272">
    <property type="entry name" value="CHROMATIN ASSEMBLY FACTOR 1 SUBUNIT A CAF-1 SUBUNIT A"/>
    <property type="match status" value="1"/>
</dbReference>
<keyword evidence="9" id="KW-1185">Reference proteome</keyword>
<keyword evidence="4" id="KW-0539">Nucleus</keyword>
<evidence type="ECO:0008006" key="10">
    <source>
        <dbReference type="Google" id="ProtNLM"/>
    </source>
</evidence>
<dbReference type="Proteomes" id="UP000294003">
    <property type="component" value="Unassembled WGS sequence"/>
</dbReference>
<organism evidence="8 9">
    <name type="scientific">Monosporascus cannonballus</name>
    <dbReference type="NCBI Taxonomy" id="155416"/>
    <lineage>
        <taxon>Eukaryota</taxon>
        <taxon>Fungi</taxon>
        <taxon>Dikarya</taxon>
        <taxon>Ascomycota</taxon>
        <taxon>Pezizomycotina</taxon>
        <taxon>Sordariomycetes</taxon>
        <taxon>Xylariomycetidae</taxon>
        <taxon>Xylariales</taxon>
        <taxon>Xylariales incertae sedis</taxon>
        <taxon>Monosporascus</taxon>
    </lineage>
</organism>
<feature type="compositionally biased region" description="Basic and acidic residues" evidence="5">
    <location>
        <begin position="143"/>
        <end position="250"/>
    </location>
</feature>
<dbReference type="Pfam" id="PF12253">
    <property type="entry name" value="CAF1A_dimeriz"/>
    <property type="match status" value="1"/>
</dbReference>
<keyword evidence="3" id="KW-0234">DNA repair</keyword>
<evidence type="ECO:0000256" key="1">
    <source>
        <dbReference type="ARBA" id="ARBA00004123"/>
    </source>
</evidence>
<dbReference type="Pfam" id="PF21796">
    <property type="entry name" value="Cac1_C"/>
    <property type="match status" value="1"/>
</dbReference>
<evidence type="ECO:0000259" key="6">
    <source>
        <dbReference type="Pfam" id="PF12253"/>
    </source>
</evidence>
<protein>
    <recommendedName>
        <fullName evidence="10">Chromatin assembly factor 1 subunit A</fullName>
    </recommendedName>
</protein>
<feature type="region of interest" description="Disordered" evidence="5">
    <location>
        <begin position="53"/>
        <end position="288"/>
    </location>
</feature>
<name>A0ABY0GTX2_9PEZI</name>
<feature type="compositionally biased region" description="Low complexity" evidence="5">
    <location>
        <begin position="90"/>
        <end position="105"/>
    </location>
</feature>
<dbReference type="EMBL" id="QJNS01000728">
    <property type="protein sequence ID" value="RYO74380.1"/>
    <property type="molecule type" value="Genomic_DNA"/>
</dbReference>
<feature type="compositionally biased region" description="Polar residues" evidence="5">
    <location>
        <begin position="53"/>
        <end position="70"/>
    </location>
</feature>
<feature type="compositionally biased region" description="Low complexity" evidence="5">
    <location>
        <begin position="121"/>
        <end position="132"/>
    </location>
</feature>
<feature type="region of interest" description="Disordered" evidence="5">
    <location>
        <begin position="465"/>
        <end position="487"/>
    </location>
</feature>
<feature type="domain" description="Chromatin assembly factor 1 subunit A dimerization" evidence="6">
    <location>
        <begin position="414"/>
        <end position="487"/>
    </location>
</feature>
<evidence type="ECO:0000256" key="5">
    <source>
        <dbReference type="SAM" id="MobiDB-lite"/>
    </source>
</evidence>
<comment type="subcellular location">
    <subcellularLocation>
        <location evidence="1">Nucleus</location>
    </subcellularLocation>
</comment>
<dbReference type="InterPro" id="IPR022043">
    <property type="entry name" value="CAF1A_DD"/>
</dbReference>
<dbReference type="PANTHER" id="PTHR15272:SF0">
    <property type="entry name" value="CHROMATIN ASSEMBLY FACTOR 1 SUBUNIT A"/>
    <property type="match status" value="1"/>
</dbReference>
<evidence type="ECO:0000313" key="9">
    <source>
        <dbReference type="Proteomes" id="UP000294003"/>
    </source>
</evidence>
<gene>
    <name evidence="8" type="ORF">DL762_010481</name>
</gene>
<dbReference type="InterPro" id="IPR048800">
    <property type="entry name" value="Cac1-like_C"/>
</dbReference>
<comment type="caution">
    <text evidence="8">The sequence shown here is derived from an EMBL/GenBank/DDBJ whole genome shotgun (WGS) entry which is preliminary data.</text>
</comment>
<evidence type="ECO:0000313" key="8">
    <source>
        <dbReference type="EMBL" id="RYO74380.1"/>
    </source>
</evidence>
<sequence>MPLFSISPNIQETDAASTKRIQNEYPEDSPFSVAAEETPQCENLARNKSLDMSTSAVDCSPQLPCTTPVPSITMDLPPGSSPAALTEAGSSTPSRNSPSPNITPSKAPLPQASLSTQPNQPASAPMPSTAATKSVATNKGKRKTAEELERERVEKKQKQDEKDALRAAKAAEKARIDAEKEALRKAKEAEKEAKAAEKAKIEAEKEAVKKAKEAERQAKAAEKAKIDAEKEAKRRKKEEEELAMRRKAEKQQSMLASFVKRAPATPVKKKVEARPTENSSVDNGSPLVQKEAESEISAYDRQFKPFFVKPGVKLAPPPFEMDEETKELKSRILDEFVQHKRDDFDPIPFNPVETFHLNGLPPQRAIISPSVKEIMEQAYGGPVTNAFGGVPIKTESQAERLSNVQEKLNAIPMKYLFFSRDVRPPYFGTITTRMCTKTLRKLCRNPTERALNHLNYDYDSEAEWVEEEGEDLDDCEDDEEDHDGDEEMEDFLDDSEDAVAANRQAFLGEMPPSSTGICFENRKRLGPCAALYKYKLEFLLDTLEHHNGIDPFSSAYWEPKAAISTESSATLASTTAAGAMAPPAPKGAFSKLTSSSSASAVAVDVKDLVPKEVLEDFKRTIISEPFREHTKSTVIDLLSKKFTNCTKAQIKTTLDKVAQRVSVPGEKKTVKHWSLLA</sequence>
<evidence type="ECO:0000256" key="4">
    <source>
        <dbReference type="ARBA" id="ARBA00023242"/>
    </source>
</evidence>